<dbReference type="RefSeq" id="WP_091597791.1">
    <property type="nucleotide sequence ID" value="NZ_FNEE01000017.1"/>
</dbReference>
<evidence type="ECO:0000259" key="3">
    <source>
        <dbReference type="Pfam" id="PF01408"/>
    </source>
</evidence>
<dbReference type="InterPro" id="IPR036291">
    <property type="entry name" value="NAD(P)-bd_dom_sf"/>
</dbReference>
<dbReference type="Proteomes" id="UP000198894">
    <property type="component" value="Unassembled WGS sequence"/>
</dbReference>
<feature type="domain" description="GFO/IDH/MocA-like oxidoreductase" evidence="4">
    <location>
        <begin position="137"/>
        <end position="253"/>
    </location>
</feature>
<evidence type="ECO:0000259" key="4">
    <source>
        <dbReference type="Pfam" id="PF22725"/>
    </source>
</evidence>
<dbReference type="AlphaFoldDB" id="A0A1G9DB07"/>
<gene>
    <name evidence="5" type="ORF">SAMN05428953_117113</name>
</gene>
<evidence type="ECO:0000313" key="5">
    <source>
        <dbReference type="EMBL" id="SDK61082.1"/>
    </source>
</evidence>
<evidence type="ECO:0000313" key="6">
    <source>
        <dbReference type="Proteomes" id="UP000198894"/>
    </source>
</evidence>
<dbReference type="InterPro" id="IPR050984">
    <property type="entry name" value="Gfo/Idh/MocA_domain"/>
</dbReference>
<dbReference type="SUPFAM" id="SSF55347">
    <property type="entry name" value="Glyceraldehyde-3-phosphate dehydrogenase-like, C-terminal domain"/>
    <property type="match status" value="1"/>
</dbReference>
<protein>
    <submittedName>
        <fullName evidence="5">Predicted dehydrogenase</fullName>
    </submittedName>
</protein>
<feature type="domain" description="Gfo/Idh/MocA-like oxidoreductase N-terminal" evidence="3">
    <location>
        <begin position="4"/>
        <end position="125"/>
    </location>
</feature>
<dbReference type="Gene3D" id="3.30.360.10">
    <property type="entry name" value="Dihydrodipicolinate Reductase, domain 2"/>
    <property type="match status" value="1"/>
</dbReference>
<name>A0A1G9DB07_9HYPH</name>
<dbReference type="InterPro" id="IPR008354">
    <property type="entry name" value="Glc-Fru_OxRdtase_bac"/>
</dbReference>
<reference evidence="6" key="1">
    <citation type="submission" date="2016-10" db="EMBL/GenBank/DDBJ databases">
        <authorList>
            <person name="Varghese N."/>
            <person name="Submissions S."/>
        </authorList>
    </citation>
    <scope>NUCLEOTIDE SEQUENCE [LARGE SCALE GENOMIC DNA]</scope>
    <source>
        <strain evidence="6">CGMCC 1.11022</strain>
    </source>
</reference>
<dbReference type="Pfam" id="PF22725">
    <property type="entry name" value="GFO_IDH_MocA_C3"/>
    <property type="match status" value="1"/>
</dbReference>
<comment type="similarity">
    <text evidence="1">Belongs to the Gfo/Idh/MocA family.</text>
</comment>
<accession>A0A1G9DB07</accession>
<dbReference type="InterPro" id="IPR055170">
    <property type="entry name" value="GFO_IDH_MocA-like_dom"/>
</dbReference>
<dbReference type="Pfam" id="PF01408">
    <property type="entry name" value="GFO_IDH_MocA"/>
    <property type="match status" value="1"/>
</dbReference>
<dbReference type="EMBL" id="FNEE01000017">
    <property type="protein sequence ID" value="SDK61082.1"/>
    <property type="molecule type" value="Genomic_DNA"/>
</dbReference>
<proteinExistence type="inferred from homology"/>
<dbReference type="GO" id="GO:0016491">
    <property type="term" value="F:oxidoreductase activity"/>
    <property type="evidence" value="ECO:0007669"/>
    <property type="project" value="UniProtKB-KW"/>
</dbReference>
<dbReference type="PRINTS" id="PR01775">
    <property type="entry name" value="GLFROXRDTASE"/>
</dbReference>
<evidence type="ECO:0000256" key="2">
    <source>
        <dbReference type="ARBA" id="ARBA00023002"/>
    </source>
</evidence>
<dbReference type="SUPFAM" id="SSF51735">
    <property type="entry name" value="NAD(P)-binding Rossmann-fold domains"/>
    <property type="match status" value="1"/>
</dbReference>
<keyword evidence="6" id="KW-1185">Reference proteome</keyword>
<dbReference type="InterPro" id="IPR000683">
    <property type="entry name" value="Gfo/Idh/MocA-like_OxRdtase_N"/>
</dbReference>
<dbReference type="PANTHER" id="PTHR22604">
    <property type="entry name" value="OXIDOREDUCTASES"/>
    <property type="match status" value="1"/>
</dbReference>
<dbReference type="Gene3D" id="3.40.50.720">
    <property type="entry name" value="NAD(P)-binding Rossmann-like Domain"/>
    <property type="match status" value="1"/>
</dbReference>
<dbReference type="GO" id="GO:0000166">
    <property type="term" value="F:nucleotide binding"/>
    <property type="evidence" value="ECO:0007669"/>
    <property type="project" value="InterPro"/>
</dbReference>
<organism evidence="5 6">
    <name type="scientific">Mesorhizobium muleiense</name>
    <dbReference type="NCBI Taxonomy" id="1004279"/>
    <lineage>
        <taxon>Bacteria</taxon>
        <taxon>Pseudomonadati</taxon>
        <taxon>Pseudomonadota</taxon>
        <taxon>Alphaproteobacteria</taxon>
        <taxon>Hyphomicrobiales</taxon>
        <taxon>Phyllobacteriaceae</taxon>
        <taxon>Mesorhizobium</taxon>
    </lineage>
</organism>
<keyword evidence="2" id="KW-0560">Oxidoreductase</keyword>
<sequence>MRKIRYAVVGAGWIAQEAFMPGVSQTGNSTMTAIVSGSAKNAAKLAEFYGVEHVFSYEQYDQMLASDVADAVYVALPNSLHADYAIRALRAGKHALVEKPLATTEAECEAMIAAANESGAYLMTAYRLHNEPGTVELLERIRSGEIGDPRIFAAVFSFVASPDNHRLKAAYWGGPLQDIGVYCLNAARHIFAAEPIEAVAVKSFGNGSAVVGEVEESIAVTLRFPEGRLAQFIASFGSDSSDFYHVGGTKGSVTADPGFRFETAVRMKFRQGDIGTEKTFPQTDHFAGQTAYFSDCILNAQPPEPDGGEGLADVRALLAIERAASTGQPQKIDTPARQIHPTADMIRVLPTTDLRLLL</sequence>
<dbReference type="PANTHER" id="PTHR22604:SF105">
    <property type="entry name" value="TRANS-1,2-DIHYDROBENZENE-1,2-DIOL DEHYDROGENASE"/>
    <property type="match status" value="1"/>
</dbReference>
<evidence type="ECO:0000256" key="1">
    <source>
        <dbReference type="ARBA" id="ARBA00010928"/>
    </source>
</evidence>